<protein>
    <submittedName>
        <fullName evidence="2">Rab interacting lysosomal protein</fullName>
    </submittedName>
</protein>
<dbReference type="EMBL" id="JABVXQ010000008">
    <property type="protein sequence ID" value="KAF6096693.1"/>
    <property type="molecule type" value="Genomic_DNA"/>
</dbReference>
<dbReference type="Gene3D" id="6.10.230.10">
    <property type="match status" value="1"/>
</dbReference>
<dbReference type="Proteomes" id="UP000664940">
    <property type="component" value="Unassembled WGS sequence"/>
</dbReference>
<evidence type="ECO:0000256" key="1">
    <source>
        <dbReference type="SAM" id="MobiDB-lite"/>
    </source>
</evidence>
<dbReference type="AlphaFoldDB" id="A0A833ZHS9"/>
<comment type="caution">
    <text evidence="2">The sequence shown here is derived from an EMBL/GenBank/DDBJ whole genome shotgun (WGS) entry which is preliminary data.</text>
</comment>
<reference evidence="2 3" key="1">
    <citation type="journal article" date="2020" name="Nature">
        <title>Six reference-quality genomes reveal evolution of bat adaptations.</title>
        <authorList>
            <person name="Jebb D."/>
            <person name="Huang Z."/>
            <person name="Pippel M."/>
            <person name="Hughes G.M."/>
            <person name="Lavrichenko K."/>
            <person name="Devanna P."/>
            <person name="Winkler S."/>
            <person name="Jermiin L.S."/>
            <person name="Skirmuntt E.C."/>
            <person name="Katzourakis A."/>
            <person name="Burkitt-Gray L."/>
            <person name="Ray D.A."/>
            <person name="Sullivan K.A.M."/>
            <person name="Roscito J.G."/>
            <person name="Kirilenko B.M."/>
            <person name="Davalos L.M."/>
            <person name="Corthals A.P."/>
            <person name="Power M.L."/>
            <person name="Jones G."/>
            <person name="Ransome R.D."/>
            <person name="Dechmann D.K.N."/>
            <person name="Locatelli A.G."/>
            <person name="Puechmaille S.J."/>
            <person name="Fedrigo O."/>
            <person name="Jarvis E.D."/>
            <person name="Hiller M."/>
            <person name="Vernes S.C."/>
            <person name="Myers E.W."/>
            <person name="Teeling E.C."/>
        </authorList>
    </citation>
    <scope>NUCLEOTIDE SEQUENCE [LARGE SCALE GENOMIC DNA]</scope>
    <source>
        <strain evidence="2">Bat1K_MPI-CBG_1</strain>
    </source>
</reference>
<organism evidence="2 3">
    <name type="scientific">Phyllostomus discolor</name>
    <name type="common">pale spear-nosed bat</name>
    <dbReference type="NCBI Taxonomy" id="89673"/>
    <lineage>
        <taxon>Eukaryota</taxon>
        <taxon>Metazoa</taxon>
        <taxon>Chordata</taxon>
        <taxon>Craniata</taxon>
        <taxon>Vertebrata</taxon>
        <taxon>Euteleostomi</taxon>
        <taxon>Mammalia</taxon>
        <taxon>Eutheria</taxon>
        <taxon>Laurasiatheria</taxon>
        <taxon>Chiroptera</taxon>
        <taxon>Yangochiroptera</taxon>
        <taxon>Phyllostomidae</taxon>
        <taxon>Phyllostominae</taxon>
        <taxon>Phyllostomus</taxon>
    </lineage>
</organism>
<accession>A0A833ZHS9</accession>
<gene>
    <name evidence="2" type="ORF">HJG60_016360</name>
</gene>
<proteinExistence type="predicted"/>
<feature type="region of interest" description="Disordered" evidence="1">
    <location>
        <begin position="86"/>
        <end position="149"/>
    </location>
</feature>
<name>A0A833ZHS9_9CHIR</name>
<sequence length="149" mass="15863">MKVAVRKQRKKIKAKMLGTPEEAESSLPCRVCRSSLVTLLPGSHSLCSLCLLLKSLASAVSPRSFFGPRPGCVCLFSEGDDEDGSWLLLSSHKGDHPPPPDSRIQSFFGQCYRGEAEAPEAKSSSTAPSEPGGEGETPHQPHLGLMGSS</sequence>
<evidence type="ECO:0000313" key="3">
    <source>
        <dbReference type="Proteomes" id="UP000664940"/>
    </source>
</evidence>
<evidence type="ECO:0000313" key="2">
    <source>
        <dbReference type="EMBL" id="KAF6096693.1"/>
    </source>
</evidence>